<dbReference type="PANTHER" id="PTHR43861:SF1">
    <property type="entry name" value="TRANS-ACONITATE 2-METHYLTRANSFERASE"/>
    <property type="match status" value="1"/>
</dbReference>
<name>A0ABV8CAC4_9PSEU</name>
<keyword evidence="5" id="KW-1185">Reference proteome</keyword>
<evidence type="ECO:0000256" key="1">
    <source>
        <dbReference type="ARBA" id="ARBA00022603"/>
    </source>
</evidence>
<dbReference type="GO" id="GO:0008168">
    <property type="term" value="F:methyltransferase activity"/>
    <property type="evidence" value="ECO:0007669"/>
    <property type="project" value="UniProtKB-KW"/>
</dbReference>
<evidence type="ECO:0000256" key="2">
    <source>
        <dbReference type="ARBA" id="ARBA00022679"/>
    </source>
</evidence>
<dbReference type="Pfam" id="PF13649">
    <property type="entry name" value="Methyltransf_25"/>
    <property type="match status" value="1"/>
</dbReference>
<sequence>MHLEDPCLAAITAATRQAYDENAAQYAGRTDDFASFPGLEGELERFRAVLPEGRVLDLGCGAGRDTRHLISRGREVISGDLSIELLRLTERWPNTRLVQLDLMSLPFRDGSFAGVWASGSLLHTPSAAHPRAFSEIYRVLAGRGATAISLRDGEGEGWRRGVRMDDERWFTLRHPDHVVQELASAGFTSIRWTHCGRGDWFIVEAVKPWVPTRQDAGRTESA</sequence>
<evidence type="ECO:0000259" key="3">
    <source>
        <dbReference type="Pfam" id="PF13649"/>
    </source>
</evidence>
<evidence type="ECO:0000313" key="4">
    <source>
        <dbReference type="EMBL" id="MFC3899087.1"/>
    </source>
</evidence>
<dbReference type="InterPro" id="IPR029063">
    <property type="entry name" value="SAM-dependent_MTases_sf"/>
</dbReference>
<dbReference type="Proteomes" id="UP001595690">
    <property type="component" value="Unassembled WGS sequence"/>
</dbReference>
<dbReference type="GO" id="GO:0032259">
    <property type="term" value="P:methylation"/>
    <property type="evidence" value="ECO:0007669"/>
    <property type="project" value="UniProtKB-KW"/>
</dbReference>
<dbReference type="RefSeq" id="WP_382381086.1">
    <property type="nucleotide sequence ID" value="NZ_JBHRZI010000057.1"/>
</dbReference>
<proteinExistence type="predicted"/>
<dbReference type="SUPFAM" id="SSF53335">
    <property type="entry name" value="S-adenosyl-L-methionine-dependent methyltransferases"/>
    <property type="match status" value="1"/>
</dbReference>
<dbReference type="Gene3D" id="3.40.50.150">
    <property type="entry name" value="Vaccinia Virus protein VP39"/>
    <property type="match status" value="1"/>
</dbReference>
<accession>A0ABV8CAC4</accession>
<reference evidence="5" key="1">
    <citation type="journal article" date="2019" name="Int. J. Syst. Evol. Microbiol.">
        <title>The Global Catalogue of Microorganisms (GCM) 10K type strain sequencing project: providing services to taxonomists for standard genome sequencing and annotation.</title>
        <authorList>
            <consortium name="The Broad Institute Genomics Platform"/>
            <consortium name="The Broad Institute Genome Sequencing Center for Infectious Disease"/>
            <person name="Wu L."/>
            <person name="Ma J."/>
        </authorList>
    </citation>
    <scope>NUCLEOTIDE SEQUENCE [LARGE SCALE GENOMIC DNA]</scope>
    <source>
        <strain evidence="5">CGMCC 4.7405</strain>
    </source>
</reference>
<gene>
    <name evidence="4" type="ORF">ACFOWZ_47130</name>
</gene>
<dbReference type="InterPro" id="IPR041698">
    <property type="entry name" value="Methyltransf_25"/>
</dbReference>
<dbReference type="CDD" id="cd02440">
    <property type="entry name" value="AdoMet_MTases"/>
    <property type="match status" value="1"/>
</dbReference>
<protein>
    <submittedName>
        <fullName evidence="4">Class I SAM-dependent DNA methyltransferase</fullName>
    </submittedName>
</protein>
<organism evidence="4 5">
    <name type="scientific">Lentzea rhizosphaerae</name>
    <dbReference type="NCBI Taxonomy" id="2041025"/>
    <lineage>
        <taxon>Bacteria</taxon>
        <taxon>Bacillati</taxon>
        <taxon>Actinomycetota</taxon>
        <taxon>Actinomycetes</taxon>
        <taxon>Pseudonocardiales</taxon>
        <taxon>Pseudonocardiaceae</taxon>
        <taxon>Lentzea</taxon>
    </lineage>
</organism>
<feature type="domain" description="Methyltransferase" evidence="3">
    <location>
        <begin position="55"/>
        <end position="144"/>
    </location>
</feature>
<keyword evidence="2" id="KW-0808">Transferase</keyword>
<keyword evidence="1 4" id="KW-0489">Methyltransferase</keyword>
<dbReference type="EMBL" id="JBHRZI010000057">
    <property type="protein sequence ID" value="MFC3899087.1"/>
    <property type="molecule type" value="Genomic_DNA"/>
</dbReference>
<dbReference type="PANTHER" id="PTHR43861">
    <property type="entry name" value="TRANS-ACONITATE 2-METHYLTRANSFERASE-RELATED"/>
    <property type="match status" value="1"/>
</dbReference>
<comment type="caution">
    <text evidence="4">The sequence shown here is derived from an EMBL/GenBank/DDBJ whole genome shotgun (WGS) entry which is preliminary data.</text>
</comment>
<evidence type="ECO:0000313" key="5">
    <source>
        <dbReference type="Proteomes" id="UP001595690"/>
    </source>
</evidence>